<dbReference type="Gene3D" id="3.30.70.20">
    <property type="match status" value="2"/>
</dbReference>
<gene>
    <name evidence="6" type="ORF">PSDVSF_12750</name>
</gene>
<dbReference type="Proteomes" id="UP001053296">
    <property type="component" value="Chromosome"/>
</dbReference>
<evidence type="ECO:0000313" key="7">
    <source>
        <dbReference type="Proteomes" id="UP001053296"/>
    </source>
</evidence>
<organism evidence="6 7">
    <name type="scientific">Pseudodesulfovibrio sediminis</name>
    <dbReference type="NCBI Taxonomy" id="2810563"/>
    <lineage>
        <taxon>Bacteria</taxon>
        <taxon>Pseudomonadati</taxon>
        <taxon>Thermodesulfobacteriota</taxon>
        <taxon>Desulfovibrionia</taxon>
        <taxon>Desulfovibrionales</taxon>
        <taxon>Desulfovibrionaceae</taxon>
    </lineage>
</organism>
<dbReference type="RefSeq" id="WP_229595321.1">
    <property type="nucleotide sequence ID" value="NZ_AP024485.1"/>
</dbReference>
<dbReference type="Pfam" id="PF13247">
    <property type="entry name" value="Fer4_11"/>
    <property type="match status" value="1"/>
</dbReference>
<evidence type="ECO:0000256" key="1">
    <source>
        <dbReference type="ARBA" id="ARBA00022485"/>
    </source>
</evidence>
<evidence type="ECO:0000313" key="6">
    <source>
        <dbReference type="EMBL" id="BCS88033.1"/>
    </source>
</evidence>
<dbReference type="PROSITE" id="PS51379">
    <property type="entry name" value="4FE4S_FER_2"/>
    <property type="match status" value="3"/>
</dbReference>
<dbReference type="InterPro" id="IPR017900">
    <property type="entry name" value="4Fe4S_Fe_S_CS"/>
</dbReference>
<evidence type="ECO:0000256" key="4">
    <source>
        <dbReference type="ARBA" id="ARBA00023014"/>
    </source>
</evidence>
<proteinExistence type="predicted"/>
<keyword evidence="2" id="KW-0479">Metal-binding</keyword>
<keyword evidence="1" id="KW-0004">4Fe-4S</keyword>
<keyword evidence="7" id="KW-1185">Reference proteome</keyword>
<sequence>MAIYRIKFDKKRCIACDACLVHCKVSNKVPIGLSLNSLIAEGPIADKDGKPSAKLKYQTCRHCKKPECVPACPNGAMYQREADGMVLVDLDKCDGCKSCIDACPWTVPVFNEATGKIMKCDFCIDRVEAGLDPACVTGCTANALSFVRPE</sequence>
<dbReference type="PANTHER" id="PTHR43177">
    <property type="entry name" value="PROTEIN NRFC"/>
    <property type="match status" value="1"/>
</dbReference>
<feature type="domain" description="4Fe-4S ferredoxin-type" evidence="5">
    <location>
        <begin position="84"/>
        <end position="113"/>
    </location>
</feature>
<feature type="domain" description="4Fe-4S ferredoxin-type" evidence="5">
    <location>
        <begin position="4"/>
        <end position="34"/>
    </location>
</feature>
<keyword evidence="3" id="KW-0408">Iron</keyword>
<dbReference type="InterPro" id="IPR017896">
    <property type="entry name" value="4Fe4S_Fe-S-bd"/>
</dbReference>
<evidence type="ECO:0000256" key="3">
    <source>
        <dbReference type="ARBA" id="ARBA00023004"/>
    </source>
</evidence>
<dbReference type="PANTHER" id="PTHR43177:SF3">
    <property type="entry name" value="PROTEIN NRFC HOMOLOG"/>
    <property type="match status" value="1"/>
</dbReference>
<dbReference type="EMBL" id="AP024485">
    <property type="protein sequence ID" value="BCS88033.1"/>
    <property type="molecule type" value="Genomic_DNA"/>
</dbReference>
<evidence type="ECO:0000259" key="5">
    <source>
        <dbReference type="PROSITE" id="PS51379"/>
    </source>
</evidence>
<feature type="domain" description="4Fe-4S ferredoxin-type" evidence="5">
    <location>
        <begin position="51"/>
        <end position="82"/>
    </location>
</feature>
<protein>
    <recommendedName>
        <fullName evidence="5">4Fe-4S ferredoxin-type domain-containing protein</fullName>
    </recommendedName>
</protein>
<dbReference type="PROSITE" id="PS00198">
    <property type="entry name" value="4FE4S_FER_1"/>
    <property type="match status" value="1"/>
</dbReference>
<keyword evidence="4" id="KW-0411">Iron-sulfur</keyword>
<reference evidence="6" key="1">
    <citation type="journal article" date="2022" name="Arch. Microbiol.">
        <title>Pseudodesulfovibrio sediminis sp. nov., a mesophilic and neutrophilic sulfate-reducing bacterium isolated from sediment of a brackish lake.</title>
        <authorList>
            <person name="Takahashi A."/>
            <person name="Kojima H."/>
            <person name="Watanabe M."/>
            <person name="Fukui M."/>
        </authorList>
    </citation>
    <scope>NUCLEOTIDE SEQUENCE</scope>
    <source>
        <strain evidence="6">SF6</strain>
    </source>
</reference>
<accession>A0ABN6ET28</accession>
<dbReference type="SUPFAM" id="SSF54862">
    <property type="entry name" value="4Fe-4S ferredoxins"/>
    <property type="match status" value="1"/>
</dbReference>
<evidence type="ECO:0000256" key="2">
    <source>
        <dbReference type="ARBA" id="ARBA00022723"/>
    </source>
</evidence>
<dbReference type="InterPro" id="IPR050954">
    <property type="entry name" value="ET_IronSulfur_Cluster-Binding"/>
</dbReference>
<name>A0ABN6ET28_9BACT</name>